<dbReference type="NCBIfam" id="TIGR03844">
    <property type="entry name" value="cysteate_syn"/>
    <property type="match status" value="1"/>
</dbReference>
<keyword evidence="3" id="KW-0663">Pyridoxal phosphate</keyword>
<dbReference type="InterPro" id="IPR022401">
    <property type="entry name" value="Cysteate_synthase"/>
</dbReference>
<dbReference type="Proteomes" id="UP000030700">
    <property type="component" value="Unassembled WGS sequence"/>
</dbReference>
<evidence type="ECO:0000313" key="5">
    <source>
        <dbReference type="EMBL" id="GAK52699.1"/>
    </source>
</evidence>
<dbReference type="SUPFAM" id="SSF53686">
    <property type="entry name" value="Tryptophan synthase beta subunit-like PLP-dependent enzymes"/>
    <property type="match status" value="1"/>
</dbReference>
<dbReference type="InterPro" id="IPR001926">
    <property type="entry name" value="TrpB-like_PALP"/>
</dbReference>
<evidence type="ECO:0000256" key="2">
    <source>
        <dbReference type="ARBA" id="ARBA00022545"/>
    </source>
</evidence>
<evidence type="ECO:0000256" key="1">
    <source>
        <dbReference type="ARBA" id="ARBA00001933"/>
    </source>
</evidence>
<dbReference type="Pfam" id="PF00291">
    <property type="entry name" value="PALP"/>
    <property type="match status" value="1"/>
</dbReference>
<dbReference type="HOGENOM" id="CLU_666687_0_0_0"/>
<proteinExistence type="predicted"/>
<accession>A0A0S6W2Y0</accession>
<evidence type="ECO:0000256" key="3">
    <source>
        <dbReference type="ARBA" id="ARBA00022898"/>
    </source>
</evidence>
<dbReference type="InterPro" id="IPR036052">
    <property type="entry name" value="TrpB-like_PALP_sf"/>
</dbReference>
<name>A0A0S6W2Y0_9BACT</name>
<protein>
    <recommendedName>
        <fullName evidence="4">Tryptophan synthase beta chain-like PALP domain-containing protein</fullName>
    </recommendedName>
</protein>
<evidence type="ECO:0000313" key="6">
    <source>
        <dbReference type="Proteomes" id="UP000030700"/>
    </source>
</evidence>
<gene>
    <name evidence="5" type="ORF">U14_03954</name>
</gene>
<dbReference type="Gene3D" id="3.40.50.1100">
    <property type="match status" value="2"/>
</dbReference>
<feature type="domain" description="Tryptophan synthase beta chain-like PALP" evidence="4">
    <location>
        <begin position="106"/>
        <end position="392"/>
    </location>
</feature>
<reference evidence="5" key="1">
    <citation type="journal article" date="2015" name="PeerJ">
        <title>First genomic representation of candidate bacterial phylum KSB3 points to enhanced environmental sensing as a trigger of wastewater bulking.</title>
        <authorList>
            <person name="Sekiguchi Y."/>
            <person name="Ohashi A."/>
            <person name="Parks D.H."/>
            <person name="Yamauchi T."/>
            <person name="Tyson G.W."/>
            <person name="Hugenholtz P."/>
        </authorList>
    </citation>
    <scope>NUCLEOTIDE SEQUENCE [LARGE SCALE GENOMIC DNA]</scope>
</reference>
<keyword evidence="6" id="KW-1185">Reference proteome</keyword>
<dbReference type="STRING" id="1499966.U14_03954"/>
<organism evidence="5">
    <name type="scientific">Candidatus Moduliflexus flocculans</name>
    <dbReference type="NCBI Taxonomy" id="1499966"/>
    <lineage>
        <taxon>Bacteria</taxon>
        <taxon>Candidatus Moduliflexota</taxon>
        <taxon>Candidatus Moduliflexia</taxon>
        <taxon>Candidatus Moduliflexales</taxon>
        <taxon>Candidatus Moduliflexaceae</taxon>
    </lineage>
</organism>
<dbReference type="AlphaFoldDB" id="A0A0S6W2Y0"/>
<dbReference type="GO" id="GO:0016765">
    <property type="term" value="F:transferase activity, transferring alkyl or aryl (other than methyl) groups"/>
    <property type="evidence" value="ECO:0007669"/>
    <property type="project" value="InterPro"/>
</dbReference>
<evidence type="ECO:0000259" key="4">
    <source>
        <dbReference type="Pfam" id="PF00291"/>
    </source>
</evidence>
<dbReference type="GO" id="GO:0019295">
    <property type="term" value="P:coenzyme M biosynthetic process"/>
    <property type="evidence" value="ECO:0007669"/>
    <property type="project" value="UniProtKB-KW"/>
</dbReference>
<comment type="cofactor">
    <cofactor evidence="1">
        <name>pyridoxal 5'-phosphate</name>
        <dbReference type="ChEBI" id="CHEBI:597326"/>
    </cofactor>
</comment>
<keyword evidence="2" id="KW-0174">Coenzyme M biosynthesis</keyword>
<sequence length="429" mass="47205">MKSLIPHYSLVCSLCGKRHADAPTGFRLTCAENHAPALLRAQYVDPRFEIQPDAPGMFRFANWLPVRRILPDAPAPVVMHSEKLGQRLGLNRLYFVFSGYWPERGALMTTGSFKELEAPPVCARIPDGERRRLVVSSAGNTARAFLHVCATHEIPAVIVVPEVGLPFLWMLRPKPECVTLVALKGDVDYFDAIRIGNLIAATDGYFPEGGAANVARRDGMGTVLLSFVEQLGTLPVHYFQAVGSGTGAIAVWDMRRRLLEDGRFGAGNMRLHLAQNAPFTPMVDAWRQHSRDLFPENDTEQRRNIAATRAHVLSNRRPPYAIVGGLYDALNESNGEMYAVANDDAQRAGALFMQDEGSDLDPAAEVAVASLFQAVERKTVAPNDLILLNLTGGGYERLKREQSCIPVQPDIVLTPVDLAPEIIAEKFIL</sequence>
<dbReference type="EMBL" id="DF820459">
    <property type="protein sequence ID" value="GAK52699.1"/>
    <property type="molecule type" value="Genomic_DNA"/>
</dbReference>